<comment type="caution">
    <text evidence="1">The sequence shown here is derived from an EMBL/GenBank/DDBJ whole genome shotgun (WGS) entry which is preliminary data.</text>
</comment>
<gene>
    <name evidence="1" type="ORF">ACFOHH_16165</name>
</gene>
<sequence length="137" mass="14813">MLGYYERGDRKPEASALSGFRTKYGVSLSWLITGEGEIFDDPSKAPAPAVAVDPQLLRRLHRAARLAYKDAGHLVPDEDSIAVEAGNLYNSLLQEVSDIRQARIVDAVIPVLVDDLKARLREAVAEPGTGKPSASSL</sequence>
<evidence type="ECO:0000313" key="2">
    <source>
        <dbReference type="Proteomes" id="UP001595377"/>
    </source>
</evidence>
<protein>
    <submittedName>
        <fullName evidence="1">Transcriptional regulator</fullName>
    </submittedName>
</protein>
<evidence type="ECO:0000313" key="1">
    <source>
        <dbReference type="EMBL" id="MFC3074647.1"/>
    </source>
</evidence>
<dbReference type="RefSeq" id="WP_257317234.1">
    <property type="nucleotide sequence ID" value="NZ_JANFDG010000026.1"/>
</dbReference>
<reference evidence="2" key="1">
    <citation type="journal article" date="2019" name="Int. J. Syst. Evol. Microbiol.">
        <title>The Global Catalogue of Microorganisms (GCM) 10K type strain sequencing project: providing services to taxonomists for standard genome sequencing and annotation.</title>
        <authorList>
            <consortium name="The Broad Institute Genomics Platform"/>
            <consortium name="The Broad Institute Genome Sequencing Center for Infectious Disease"/>
            <person name="Wu L."/>
            <person name="Ma J."/>
        </authorList>
    </citation>
    <scope>NUCLEOTIDE SEQUENCE [LARGE SCALE GENOMIC DNA]</scope>
    <source>
        <strain evidence="2">KCTC 52677</strain>
    </source>
</reference>
<name>A0ABV7DK64_9HYPH</name>
<organism evidence="1 2">
    <name type="scientific">Shinella pollutisoli</name>
    <dbReference type="NCBI Taxonomy" id="2250594"/>
    <lineage>
        <taxon>Bacteria</taxon>
        <taxon>Pseudomonadati</taxon>
        <taxon>Pseudomonadota</taxon>
        <taxon>Alphaproteobacteria</taxon>
        <taxon>Hyphomicrobiales</taxon>
        <taxon>Rhizobiaceae</taxon>
        <taxon>Shinella</taxon>
    </lineage>
</organism>
<accession>A0ABV7DK64</accession>
<proteinExistence type="predicted"/>
<dbReference type="Proteomes" id="UP001595377">
    <property type="component" value="Unassembled WGS sequence"/>
</dbReference>
<keyword evidence="2" id="KW-1185">Reference proteome</keyword>
<dbReference type="EMBL" id="JBHRSP010000025">
    <property type="protein sequence ID" value="MFC3074647.1"/>
    <property type="molecule type" value="Genomic_DNA"/>
</dbReference>